<protein>
    <submittedName>
        <fullName evidence="1">Uncharacterized protein</fullName>
    </submittedName>
</protein>
<proteinExistence type="predicted"/>
<comment type="caution">
    <text evidence="1">The sequence shown here is derived from an EMBL/GenBank/DDBJ whole genome shotgun (WGS) entry which is preliminary data.</text>
</comment>
<evidence type="ECO:0000313" key="2">
    <source>
        <dbReference type="Proteomes" id="UP001055072"/>
    </source>
</evidence>
<evidence type="ECO:0000313" key="1">
    <source>
        <dbReference type="EMBL" id="KAI0094598.1"/>
    </source>
</evidence>
<name>A0ACB8UK50_9APHY</name>
<gene>
    <name evidence="1" type="ORF">BDY19DRAFT_880233</name>
</gene>
<reference evidence="1" key="1">
    <citation type="journal article" date="2021" name="Environ. Microbiol.">
        <title>Gene family expansions and transcriptome signatures uncover fungal adaptations to wood decay.</title>
        <authorList>
            <person name="Hage H."/>
            <person name="Miyauchi S."/>
            <person name="Viragh M."/>
            <person name="Drula E."/>
            <person name="Min B."/>
            <person name="Chaduli D."/>
            <person name="Navarro D."/>
            <person name="Favel A."/>
            <person name="Norest M."/>
            <person name="Lesage-Meessen L."/>
            <person name="Balint B."/>
            <person name="Merenyi Z."/>
            <person name="de Eugenio L."/>
            <person name="Morin E."/>
            <person name="Martinez A.T."/>
            <person name="Baldrian P."/>
            <person name="Stursova M."/>
            <person name="Martinez M.J."/>
            <person name="Novotny C."/>
            <person name="Magnuson J.K."/>
            <person name="Spatafora J.W."/>
            <person name="Maurice S."/>
            <person name="Pangilinan J."/>
            <person name="Andreopoulos W."/>
            <person name="LaButti K."/>
            <person name="Hundley H."/>
            <person name="Na H."/>
            <person name="Kuo A."/>
            <person name="Barry K."/>
            <person name="Lipzen A."/>
            <person name="Henrissat B."/>
            <person name="Riley R."/>
            <person name="Ahrendt S."/>
            <person name="Nagy L.G."/>
            <person name="Grigoriev I.V."/>
            <person name="Martin F."/>
            <person name="Rosso M.N."/>
        </authorList>
    </citation>
    <scope>NUCLEOTIDE SEQUENCE</scope>
    <source>
        <strain evidence="1">CBS 384.51</strain>
    </source>
</reference>
<keyword evidence="2" id="KW-1185">Reference proteome</keyword>
<sequence>MELGWETRPLSMVHNSREWETQQNGITSISPPNPSLVSRRRSAAVHAPPPGPPPTQPIPHPPPVHQHEAYDGLPTSSESNPDYYSASHSPPSSYTRPAASANLAAVAAFSARHVRYSPASTATSSTDNLSDPPPASNLHSTARSPVMSKEIVPDRLLLSPSRPRTSEQRPPSSRRALTRALELAREAVQLDSTNDDPYGAVQAYGKSVALLSEVMERVMRGEDSTESHRRTNGRRRSVVAQEEEVRRLKSIHDTYADRMNILSVIYSIPLPNTSPPSSSVSVSTISTQPSSPSSTSPTSDTSDVSLSRQQSQHSLDIHRGSEPYAADVTDVSDGLLAIGTAMLKSSGGLSPQTPIAPSLHPYAAAPVPSRPPPPTPPRSQVGKPRASSSLPPPAPPPTSLPPPAPGSSIVDSSVQAAPRTSKPADLPVVGRQRGQSISHKRTGSASKLAVLPEEIEKGGDIRHYGDTLPLPPVDADGRPRSRNSQREQNRESHPLPPLPSPIPPELTPIARNGMVNSESQSPRSSTFNQRPRGSSVRSDATTSSVRDSTPLINASPTMGTISQRRNKTSTSPSVASPASSPTESVASTTATMPIMHRPPASSISSMTAASLGIRPRSESQPAQRSAAPIPSPPQSNGQLRKVSVPSRLNPNAPPSITINIPLLSPPLSKPVLTPLVPPPPIPHGNIPAAPMSPLPPSAPTDPLRKPYHMMNLLRQTMTSKTGGYITRRLHVPQEVWSQGGAKLSNVPEKIRVVEVLSSALEEIQTWSVEYFGAGSVSSGMGMGIGTIGKKEAELWAGKLEEFSTVCDGLVSNFGKKLGVGEGFAKKSSGFTALSGRLTRQFDRLTNAKNLDSPAIYVQVLSRLFTQVQILDEHTKAVTQQPMAPLYMNFPPDARNSLEIKLRRSSEFFAKVILTFVIRDMALLLDKYVKKCEKWLAE</sequence>
<dbReference type="Proteomes" id="UP001055072">
    <property type="component" value="Unassembled WGS sequence"/>
</dbReference>
<organism evidence="1 2">
    <name type="scientific">Irpex rosettiformis</name>
    <dbReference type="NCBI Taxonomy" id="378272"/>
    <lineage>
        <taxon>Eukaryota</taxon>
        <taxon>Fungi</taxon>
        <taxon>Dikarya</taxon>
        <taxon>Basidiomycota</taxon>
        <taxon>Agaricomycotina</taxon>
        <taxon>Agaricomycetes</taxon>
        <taxon>Polyporales</taxon>
        <taxon>Irpicaceae</taxon>
        <taxon>Irpex</taxon>
    </lineage>
</organism>
<dbReference type="EMBL" id="MU274900">
    <property type="protein sequence ID" value="KAI0094598.1"/>
    <property type="molecule type" value="Genomic_DNA"/>
</dbReference>
<accession>A0ACB8UK50</accession>